<evidence type="ECO:0000313" key="9">
    <source>
        <dbReference type="Proteomes" id="UP001497497"/>
    </source>
</evidence>
<keyword evidence="2" id="KW-0227">DNA damage</keyword>
<evidence type="ECO:0000256" key="1">
    <source>
        <dbReference type="ARBA" id="ARBA00006638"/>
    </source>
</evidence>
<dbReference type="GO" id="GO:0005634">
    <property type="term" value="C:nucleus"/>
    <property type="evidence" value="ECO:0007669"/>
    <property type="project" value="InterPro"/>
</dbReference>
<dbReference type="InterPro" id="IPR007232">
    <property type="entry name" value="Rad52_Rad59_Rad22"/>
</dbReference>
<proteinExistence type="inferred from homology"/>
<dbReference type="GO" id="GO:0000730">
    <property type="term" value="P:DNA recombinase assembly"/>
    <property type="evidence" value="ECO:0007669"/>
    <property type="project" value="InterPro"/>
</dbReference>
<dbReference type="FunFam" id="3.30.390.80:FF:000001">
    <property type="entry name" value="DNA repair protein RAD52 homolog"/>
    <property type="match status" value="1"/>
</dbReference>
<evidence type="ECO:0000256" key="7">
    <source>
        <dbReference type="SAM" id="MobiDB-lite"/>
    </source>
</evidence>
<gene>
    <name evidence="8" type="ORF">GSLYS_00003255001</name>
</gene>
<dbReference type="Gene3D" id="3.30.390.80">
    <property type="entry name" value="DNA repair protein Rad52/59/22"/>
    <property type="match status" value="1"/>
</dbReference>
<evidence type="ECO:0000256" key="3">
    <source>
        <dbReference type="ARBA" id="ARBA00023172"/>
    </source>
</evidence>
<evidence type="ECO:0000256" key="4">
    <source>
        <dbReference type="ARBA" id="ARBA00023204"/>
    </source>
</evidence>
<feature type="compositionally biased region" description="Polar residues" evidence="7">
    <location>
        <begin position="363"/>
        <end position="385"/>
    </location>
</feature>
<accession>A0AAV2H5Z9</accession>
<dbReference type="GO" id="GO:0006312">
    <property type="term" value="P:mitotic recombination"/>
    <property type="evidence" value="ECO:0007669"/>
    <property type="project" value="TreeGrafter"/>
</dbReference>
<evidence type="ECO:0000256" key="6">
    <source>
        <dbReference type="ARBA" id="ARBA00073403"/>
    </source>
</evidence>
<comment type="caution">
    <text evidence="8">The sequence shown here is derived from an EMBL/GenBank/DDBJ whole genome shotgun (WGS) entry which is preliminary data.</text>
</comment>
<dbReference type="SUPFAM" id="SSF54768">
    <property type="entry name" value="dsRNA-binding domain-like"/>
    <property type="match status" value="1"/>
</dbReference>
<dbReference type="EMBL" id="CAXITT010000042">
    <property type="protein sequence ID" value="CAL1529100.1"/>
    <property type="molecule type" value="Genomic_DNA"/>
</dbReference>
<protein>
    <recommendedName>
        <fullName evidence="6">DNA repair protein RAD52 homolog</fullName>
    </recommendedName>
</protein>
<dbReference type="Pfam" id="PF04098">
    <property type="entry name" value="Rad52_Rad22"/>
    <property type="match status" value="1"/>
</dbReference>
<dbReference type="NCBIfam" id="TIGR00607">
    <property type="entry name" value="rad52"/>
    <property type="match status" value="1"/>
</dbReference>
<keyword evidence="4" id="KW-0234">DNA repair</keyword>
<dbReference type="PANTHER" id="PTHR12132">
    <property type="entry name" value="DNA REPAIR AND RECOMBINATION PROTEIN RAD52, RAD59"/>
    <property type="match status" value="1"/>
</dbReference>
<dbReference type="InterPro" id="IPR041247">
    <property type="entry name" value="Rad52_fam"/>
</dbReference>
<dbReference type="InterPro" id="IPR042525">
    <property type="entry name" value="Rad52_Rad59_Rad22_sf"/>
</dbReference>
<feature type="region of interest" description="Disordered" evidence="7">
    <location>
        <begin position="363"/>
        <end position="398"/>
    </location>
</feature>
<dbReference type="InterPro" id="IPR004585">
    <property type="entry name" value="DNA_recomb/repair_Rad52"/>
</dbReference>
<evidence type="ECO:0000256" key="5">
    <source>
        <dbReference type="ARBA" id="ARBA00053354"/>
    </source>
</evidence>
<dbReference type="GO" id="GO:0010792">
    <property type="term" value="P:DNA double-strand break processing involved in repair via single-strand annealing"/>
    <property type="evidence" value="ECO:0007669"/>
    <property type="project" value="UniProtKB-ARBA"/>
</dbReference>
<keyword evidence="3" id="KW-0233">DNA recombination</keyword>
<dbReference type="PANTHER" id="PTHR12132:SF1">
    <property type="entry name" value="DNA REPAIR PROTEIN RAD52 HOMOLOG"/>
    <property type="match status" value="1"/>
</dbReference>
<dbReference type="AlphaFoldDB" id="A0AAV2H5Z9"/>
<keyword evidence="9" id="KW-1185">Reference proteome</keyword>
<reference evidence="8 9" key="1">
    <citation type="submission" date="2024-04" db="EMBL/GenBank/DDBJ databases">
        <authorList>
            <consortium name="Genoscope - CEA"/>
            <person name="William W."/>
        </authorList>
    </citation>
    <scope>NUCLEOTIDE SEQUENCE [LARGE SCALE GENOMIC DNA]</scope>
</reference>
<sequence length="398" mass="44434">MKKMNNDMKYCPTKFGQIEFSEEEEAAVQKALRQRLGPEFISQRVGAAGLKLAYIEGWKLINIANETFGFNGWSHSVSQQTVDFVDHINGKYYVGVSALVKVQLKDGVFHEDIGYGVSEGMKSKALSLEKAKKEAVTDGLKRALKSFGNCLGNCLGDKDYLKCINRAPKPPPEPYNVNEMKHEIEDQMILNSRRKKNANSCGRFQSCNFKETRCNEIKVENQIIDIEMPEMSSSTETIPIVSGSEMKLSLTNLSASKKNQNCTEDSRPSTSTNCLTTAESPIKSCHSTPEDVDKARRERLMKVEQKKRAFQAAIEKQEPKVMTDKQEPTSGPQKTEALIGEDNYDEIEIWTQTFDLAAQSAIDQTVSSHQGETSGISPHCSSSNLDVKKRRLDGVPKT</sequence>
<name>A0AAV2H5Z9_LYMST</name>
<dbReference type="Proteomes" id="UP001497497">
    <property type="component" value="Unassembled WGS sequence"/>
</dbReference>
<comment type="similarity">
    <text evidence="1">Belongs to the RAD52 family.</text>
</comment>
<comment type="function">
    <text evidence="5">Involved in double-stranded break repair. Plays a central role in genetic recombination and DNA repair by promoting the annealing of complementary single-stranded DNA and by stimulation of the RAD51 recombinase.</text>
</comment>
<evidence type="ECO:0000313" key="8">
    <source>
        <dbReference type="EMBL" id="CAL1529100.1"/>
    </source>
</evidence>
<organism evidence="8 9">
    <name type="scientific">Lymnaea stagnalis</name>
    <name type="common">Great pond snail</name>
    <name type="synonym">Helix stagnalis</name>
    <dbReference type="NCBI Taxonomy" id="6523"/>
    <lineage>
        <taxon>Eukaryota</taxon>
        <taxon>Metazoa</taxon>
        <taxon>Spiralia</taxon>
        <taxon>Lophotrochozoa</taxon>
        <taxon>Mollusca</taxon>
        <taxon>Gastropoda</taxon>
        <taxon>Heterobranchia</taxon>
        <taxon>Euthyneura</taxon>
        <taxon>Panpulmonata</taxon>
        <taxon>Hygrophila</taxon>
        <taxon>Lymnaeoidea</taxon>
        <taxon>Lymnaeidae</taxon>
        <taxon>Lymnaea</taxon>
    </lineage>
</organism>
<evidence type="ECO:0000256" key="2">
    <source>
        <dbReference type="ARBA" id="ARBA00022763"/>
    </source>
</evidence>